<dbReference type="FunFam" id="3.20.20.70:FF:000062">
    <property type="entry name" value="Cytochrome b2, mitochondrial, putative"/>
    <property type="match status" value="1"/>
</dbReference>
<evidence type="ECO:0000256" key="4">
    <source>
        <dbReference type="ARBA" id="ARBA00011881"/>
    </source>
</evidence>
<evidence type="ECO:0000259" key="18">
    <source>
        <dbReference type="PROSITE" id="PS50255"/>
    </source>
</evidence>
<dbReference type="Pfam" id="PF01070">
    <property type="entry name" value="FMN_dh"/>
    <property type="match status" value="1"/>
</dbReference>
<evidence type="ECO:0000256" key="10">
    <source>
        <dbReference type="ARBA" id="ARBA00023004"/>
    </source>
</evidence>
<evidence type="ECO:0000256" key="2">
    <source>
        <dbReference type="ARBA" id="ARBA00001970"/>
    </source>
</evidence>
<dbReference type="SMART" id="SM01117">
    <property type="entry name" value="Cyt-b5"/>
    <property type="match status" value="1"/>
</dbReference>
<feature type="domain" description="Cytochrome b5 heme-binding" evidence="18">
    <location>
        <begin position="6"/>
        <end position="93"/>
    </location>
</feature>
<dbReference type="Gene3D" id="3.10.120.10">
    <property type="entry name" value="Cytochrome b5-like heme/steroid binding domain"/>
    <property type="match status" value="1"/>
</dbReference>
<dbReference type="InterPro" id="IPR037396">
    <property type="entry name" value="FMN_HAD"/>
</dbReference>
<dbReference type="Gene3D" id="3.20.20.70">
    <property type="entry name" value="Aldolase class I"/>
    <property type="match status" value="1"/>
</dbReference>
<dbReference type="PROSITE" id="PS50255">
    <property type="entry name" value="CYTOCHROME_B5_2"/>
    <property type="match status" value="1"/>
</dbReference>
<dbReference type="PANTHER" id="PTHR10578">
    <property type="entry name" value="S -2-HYDROXY-ACID OXIDASE-RELATED"/>
    <property type="match status" value="1"/>
</dbReference>
<evidence type="ECO:0000256" key="6">
    <source>
        <dbReference type="ARBA" id="ARBA00022630"/>
    </source>
</evidence>
<dbReference type="Proteomes" id="UP000616885">
    <property type="component" value="Unassembled WGS sequence"/>
</dbReference>
<dbReference type="InterPro" id="IPR036400">
    <property type="entry name" value="Cyt_B5-like_heme/steroid_sf"/>
</dbReference>
<dbReference type="EC" id="1.1.2.3" evidence="16"/>
<dbReference type="PANTHER" id="PTHR10578:SF104">
    <property type="entry name" value="CYTOCHROME B2, MITOCHONDRIAL-RELATED"/>
    <property type="match status" value="1"/>
</dbReference>
<evidence type="ECO:0000256" key="3">
    <source>
        <dbReference type="ARBA" id="ARBA00004569"/>
    </source>
</evidence>
<comment type="catalytic activity">
    <reaction evidence="13">
        <text>(S)-lactate + 2 Fe(III)-[cytochrome c] = 2 Fe(II)-[cytochrome c] + pyruvate + 2 H(+)</text>
        <dbReference type="Rhea" id="RHEA:19909"/>
        <dbReference type="Rhea" id="RHEA-COMP:10350"/>
        <dbReference type="Rhea" id="RHEA-COMP:14399"/>
        <dbReference type="ChEBI" id="CHEBI:15361"/>
        <dbReference type="ChEBI" id="CHEBI:15378"/>
        <dbReference type="ChEBI" id="CHEBI:16651"/>
        <dbReference type="ChEBI" id="CHEBI:29033"/>
        <dbReference type="ChEBI" id="CHEBI:29034"/>
        <dbReference type="EC" id="1.1.2.3"/>
    </reaction>
    <physiologicalReaction direction="left-to-right" evidence="13">
        <dbReference type="Rhea" id="RHEA:19910"/>
    </physiologicalReaction>
</comment>
<dbReference type="CDD" id="cd12148">
    <property type="entry name" value="fungal_TF_MHR"/>
    <property type="match status" value="1"/>
</dbReference>
<dbReference type="GO" id="GO:0004460">
    <property type="term" value="F:L-lactate dehydrogenase (cytochrome) activity"/>
    <property type="evidence" value="ECO:0007669"/>
    <property type="project" value="UniProtKB-EC"/>
</dbReference>
<evidence type="ECO:0000256" key="7">
    <source>
        <dbReference type="ARBA" id="ARBA00022643"/>
    </source>
</evidence>
<gene>
    <name evidence="20" type="ORF">IM811_011064</name>
</gene>
<evidence type="ECO:0000256" key="14">
    <source>
        <dbReference type="ARBA" id="ARBA00061137"/>
    </source>
</evidence>
<comment type="caution">
    <text evidence="20">The sequence shown here is derived from an EMBL/GenBank/DDBJ whole genome shotgun (WGS) entry which is preliminary data.</text>
</comment>
<evidence type="ECO:0000256" key="16">
    <source>
        <dbReference type="ARBA" id="ARBA00066458"/>
    </source>
</evidence>
<comment type="cofactor">
    <cofactor evidence="2">
        <name>heme b</name>
        <dbReference type="ChEBI" id="CHEBI:60344"/>
    </cofactor>
</comment>
<accession>A0A8H7NHA7</accession>
<sequence length="1071" mass="117494">MAPNNKKKVSVDELQLHASPEKCWLLVNGAVWDLSEFAPEHPGGVDGKSQDPVAWRIIHRHAGRDASAVYNSIHASSLLENELDGSKMIGYIAKDDSASLSKILIPPEKSVELTTVTPKEKPKGRRPLQSIISTYDFEEAASENLSAKAWAFFSSAATDCITKRANEAYFDRIWLRPRIMKDVKEIRYDTKMLGVSIPMPLFASPTAMAKLTHQDGELAIAKGCSKFGIPQTISTNASFPMAEITSSVDNTFFFQLYVNKDRIASEKLLRQAEACGMRAVFVTVDQPTPGKREADERVKAEGTVLAPTPNGATASNDKKGSSLGRTMAGFIDPTLNWGDIKWIRKSTTLPLVLKGVQTAEDVLLAVKHGIDGVLLGNHGGRSLDTSPPSIMILLELHQKCPDVFNHIEIFLDGGIRRGTDMFKALCLGARAVGMGRHFLYAANYGPEGVEQLIEIMQDEFETTMRMMGCDDLSQLHPGMLNLWKAQATTQIHQLQAAVAALLQRTQLPDLPNFHEFHPNTTSPTDSAIGNVSTTESVIAPYDMRESSPDRQADDPGLVQAPMSNLYELTKATHPLGPPSVPRHIRLASEQDLIASGVLSISCAEQLLSRFLTNQNPLLWGGIIFPYQSLDALRCTSVLLSTAIFTIASLHSPGGGGGDVLQKCYDTYISLVSRSSLSRNHSLDDIRALILGAFYLPNLSWRLSGQAARMAAEMNIHQSFHKVMNGDMRHAERVRLWYALFVCDRHFSMAYLRPSAMADDAAVKGVERFLECTSSVPGDVRVCAQVALFKILSEAHMEYGSDQAAPLTEADLDKLRAYNTAIEQWRMLWQPRSFDVAGIGSYPSKGVVLYYHFARFQLNSLALRGVRWPSDEPLCLNRREAAMAAISAAMSTLLHITGEEDMRRALNGVPLFTHTMIAFCATFLLKVAAIWARGGDHLSQSLGLGFNLAEIVSLARRTADLLARVAEEEVSEKHLMRLIVAGIREMLQRLALAVGDDAMEARPAGKEAGREQKADGTGAAVDFATVQMGDGIDGMIYNMDLHSLAGLLEYGSDQFLDTFVSSNELDAWDAPS</sequence>
<evidence type="ECO:0000256" key="12">
    <source>
        <dbReference type="ARBA" id="ARBA00023242"/>
    </source>
</evidence>
<dbReference type="GO" id="GO:0003677">
    <property type="term" value="F:DNA binding"/>
    <property type="evidence" value="ECO:0007669"/>
    <property type="project" value="InterPro"/>
</dbReference>
<dbReference type="SUPFAM" id="SSF51395">
    <property type="entry name" value="FMN-linked oxidoreductases"/>
    <property type="match status" value="1"/>
</dbReference>
<keyword evidence="10" id="KW-0408">Iron</keyword>
<dbReference type="SUPFAM" id="SSF55856">
    <property type="entry name" value="Cytochrome b5-like heme/steroid binding domain"/>
    <property type="match status" value="1"/>
</dbReference>
<dbReference type="SMART" id="SM00906">
    <property type="entry name" value="Fungal_trans"/>
    <property type="match status" value="1"/>
</dbReference>
<evidence type="ECO:0000313" key="21">
    <source>
        <dbReference type="Proteomes" id="UP000616885"/>
    </source>
</evidence>
<dbReference type="InterPro" id="IPR013785">
    <property type="entry name" value="Aldolase_TIM"/>
</dbReference>
<dbReference type="CDD" id="cd02922">
    <property type="entry name" value="FCB2_FMN"/>
    <property type="match status" value="1"/>
</dbReference>
<dbReference type="GO" id="GO:0006351">
    <property type="term" value="P:DNA-templated transcription"/>
    <property type="evidence" value="ECO:0007669"/>
    <property type="project" value="InterPro"/>
</dbReference>
<dbReference type="EMBL" id="JADCTT010000003">
    <property type="protein sequence ID" value="KAF9755623.1"/>
    <property type="molecule type" value="Genomic_DNA"/>
</dbReference>
<comment type="similarity">
    <text evidence="14">In the C-terminal section; belongs to the FMN-dependent alpha-hydroxy acid dehydrogenase family.</text>
</comment>
<comment type="similarity">
    <text evidence="15">In the N-terminal section; belongs to the cytochrome b5 family.</text>
</comment>
<evidence type="ECO:0000256" key="5">
    <source>
        <dbReference type="ARBA" id="ARBA00022617"/>
    </source>
</evidence>
<dbReference type="InterPro" id="IPR007219">
    <property type="entry name" value="XnlR_reg_dom"/>
</dbReference>
<evidence type="ECO:0000259" key="19">
    <source>
        <dbReference type="PROSITE" id="PS51349"/>
    </source>
</evidence>
<reference evidence="20" key="1">
    <citation type="submission" date="2020-10" db="EMBL/GenBank/DDBJ databases">
        <title>High-Quality Genome Resource of Clonostachys rosea strain S41 by Oxford Nanopore Long-Read Sequencing.</title>
        <authorList>
            <person name="Wang H."/>
        </authorList>
    </citation>
    <scope>NUCLEOTIDE SEQUENCE</scope>
    <source>
        <strain evidence="20">S41</strain>
    </source>
</reference>
<dbReference type="InterPro" id="IPR037458">
    <property type="entry name" value="L-MDH/L-LDH_FMN-bd"/>
</dbReference>
<evidence type="ECO:0000256" key="15">
    <source>
        <dbReference type="ARBA" id="ARBA00061589"/>
    </source>
</evidence>
<evidence type="ECO:0000256" key="11">
    <source>
        <dbReference type="ARBA" id="ARBA00023128"/>
    </source>
</evidence>
<dbReference type="InterPro" id="IPR001199">
    <property type="entry name" value="Cyt_B5-like_heme/steroid-bd"/>
</dbReference>
<keyword evidence="8" id="KW-0479">Metal-binding</keyword>
<keyword evidence="11" id="KW-0496">Mitochondrion</keyword>
<dbReference type="AlphaFoldDB" id="A0A8H7NHA7"/>
<keyword evidence="6" id="KW-0285">Flavoprotein</keyword>
<evidence type="ECO:0000256" key="13">
    <source>
        <dbReference type="ARBA" id="ARBA00052399"/>
    </source>
</evidence>
<evidence type="ECO:0000256" key="17">
    <source>
        <dbReference type="ARBA" id="ARBA00068515"/>
    </source>
</evidence>
<comment type="subcellular location">
    <subcellularLocation>
        <location evidence="3">Mitochondrion intermembrane space</location>
    </subcellularLocation>
</comment>
<evidence type="ECO:0000256" key="9">
    <source>
        <dbReference type="ARBA" id="ARBA00023002"/>
    </source>
</evidence>
<proteinExistence type="inferred from homology"/>
<dbReference type="GO" id="GO:0008270">
    <property type="term" value="F:zinc ion binding"/>
    <property type="evidence" value="ECO:0007669"/>
    <property type="project" value="InterPro"/>
</dbReference>
<protein>
    <recommendedName>
        <fullName evidence="17">L-lactate dehydrogenase (cytochrome)</fullName>
        <ecNumber evidence="16">1.1.2.3</ecNumber>
    </recommendedName>
</protein>
<dbReference type="Pfam" id="PF00173">
    <property type="entry name" value="Cyt-b5"/>
    <property type="match status" value="1"/>
</dbReference>
<dbReference type="GO" id="GO:0005758">
    <property type="term" value="C:mitochondrial intermembrane space"/>
    <property type="evidence" value="ECO:0007669"/>
    <property type="project" value="UniProtKB-SubCell"/>
</dbReference>
<keyword evidence="9" id="KW-0560">Oxidoreductase</keyword>
<evidence type="ECO:0000256" key="1">
    <source>
        <dbReference type="ARBA" id="ARBA00001917"/>
    </source>
</evidence>
<keyword evidence="5" id="KW-0349">Heme</keyword>
<evidence type="ECO:0000313" key="20">
    <source>
        <dbReference type="EMBL" id="KAF9755623.1"/>
    </source>
</evidence>
<evidence type="ECO:0000256" key="8">
    <source>
        <dbReference type="ARBA" id="ARBA00022723"/>
    </source>
</evidence>
<dbReference type="InterPro" id="IPR000262">
    <property type="entry name" value="FMN-dep_DH"/>
</dbReference>
<keyword evidence="7" id="KW-0288">FMN</keyword>
<feature type="domain" description="FMN hydroxy acid dehydrogenase" evidence="19">
    <location>
        <begin position="126"/>
        <end position="485"/>
    </location>
</feature>
<organism evidence="20 21">
    <name type="scientific">Bionectria ochroleuca</name>
    <name type="common">Gliocladium roseum</name>
    <dbReference type="NCBI Taxonomy" id="29856"/>
    <lineage>
        <taxon>Eukaryota</taxon>
        <taxon>Fungi</taxon>
        <taxon>Dikarya</taxon>
        <taxon>Ascomycota</taxon>
        <taxon>Pezizomycotina</taxon>
        <taxon>Sordariomycetes</taxon>
        <taxon>Hypocreomycetidae</taxon>
        <taxon>Hypocreales</taxon>
        <taxon>Bionectriaceae</taxon>
        <taxon>Clonostachys</taxon>
    </lineage>
</organism>
<keyword evidence="12" id="KW-0539">Nucleus</keyword>
<dbReference type="PROSITE" id="PS51349">
    <property type="entry name" value="FMN_HYDROXY_ACID_DH_2"/>
    <property type="match status" value="1"/>
</dbReference>
<comment type="cofactor">
    <cofactor evidence="1">
        <name>FMN</name>
        <dbReference type="ChEBI" id="CHEBI:58210"/>
    </cofactor>
</comment>
<comment type="subunit">
    <text evidence="4">Homotetramer.</text>
</comment>
<name>A0A8H7NHA7_BIOOC</name>